<keyword evidence="1" id="KW-0732">Signal</keyword>
<evidence type="ECO:0000313" key="2">
    <source>
        <dbReference type="EMBL" id="PSW05304.1"/>
    </source>
</evidence>
<dbReference type="RefSeq" id="WP_107301256.1">
    <property type="nucleotide sequence ID" value="NZ_PYMB01000035.1"/>
</dbReference>
<evidence type="ECO:0000256" key="1">
    <source>
        <dbReference type="SAM" id="SignalP"/>
    </source>
</evidence>
<name>A0A2T3MZ94_9GAMM</name>
<dbReference type="PROSITE" id="PS51257">
    <property type="entry name" value="PROKAR_LIPOPROTEIN"/>
    <property type="match status" value="1"/>
</dbReference>
<dbReference type="EMBL" id="PYMB01000035">
    <property type="protein sequence ID" value="PSW05304.1"/>
    <property type="molecule type" value="Genomic_DNA"/>
</dbReference>
<organism evidence="2 3">
    <name type="scientific">Photobacterium rosenbergii</name>
    <dbReference type="NCBI Taxonomy" id="294936"/>
    <lineage>
        <taxon>Bacteria</taxon>
        <taxon>Pseudomonadati</taxon>
        <taxon>Pseudomonadota</taxon>
        <taxon>Gammaproteobacteria</taxon>
        <taxon>Vibrionales</taxon>
        <taxon>Vibrionaceae</taxon>
        <taxon>Photobacterium</taxon>
    </lineage>
</organism>
<feature type="signal peptide" evidence="1">
    <location>
        <begin position="1"/>
        <end position="17"/>
    </location>
</feature>
<dbReference type="Proteomes" id="UP000241346">
    <property type="component" value="Unassembled WGS sequence"/>
</dbReference>
<evidence type="ECO:0008006" key="4">
    <source>
        <dbReference type="Google" id="ProtNLM"/>
    </source>
</evidence>
<dbReference type="AlphaFoldDB" id="A0A2T3MZ94"/>
<proteinExistence type="predicted"/>
<feature type="chain" id="PRO_5015742266" description="DUF2959 domain-containing protein" evidence="1">
    <location>
        <begin position="18"/>
        <end position="217"/>
    </location>
</feature>
<sequence>MKIKTLSIALGSLLLSACTSTVGVWDDRDEILNELANRCAEHSETYTSATPTIDTGSRAVLTIVQRQCAVKSQYRNIRANHKDVEQFFAMHNDLSNEEVAERLASNPEMQAKFNQYTAAQDKIFSENLELAIQLGVQAAEVGLLYAENAQQIAILEAAAILNNAIEDSEENNTAIAAKEMKERVDLIAESNNLILAEKRFIDDMKAADAAIKERMDG</sequence>
<accession>A0A2T3MZ94</accession>
<gene>
    <name evidence="2" type="ORF">C9J01_27515</name>
</gene>
<dbReference type="SUPFAM" id="SSF158855">
    <property type="entry name" value="Lipase chaperone-like"/>
    <property type="match status" value="1"/>
</dbReference>
<evidence type="ECO:0000313" key="3">
    <source>
        <dbReference type="Proteomes" id="UP000241346"/>
    </source>
</evidence>
<comment type="caution">
    <text evidence="2">The sequence shown here is derived from an EMBL/GenBank/DDBJ whole genome shotgun (WGS) entry which is preliminary data.</text>
</comment>
<protein>
    <recommendedName>
        <fullName evidence="4">DUF2959 domain-containing protein</fullName>
    </recommendedName>
</protein>
<reference evidence="2 3" key="1">
    <citation type="submission" date="2018-03" db="EMBL/GenBank/DDBJ databases">
        <title>Whole genome sequencing of Histamine producing bacteria.</title>
        <authorList>
            <person name="Butler K."/>
        </authorList>
    </citation>
    <scope>NUCLEOTIDE SEQUENCE [LARGE SCALE GENOMIC DNA]</scope>
    <source>
        <strain evidence="2 3">DSM 19138</strain>
    </source>
</reference>
<dbReference type="OrthoDB" id="9984187at2"/>